<dbReference type="Gene3D" id="3.90.1720.10">
    <property type="entry name" value="endopeptidase domain like (from Nostoc punctiforme)"/>
    <property type="match status" value="1"/>
</dbReference>
<dbReference type="RefSeq" id="WP_109666797.1">
    <property type="nucleotide sequence ID" value="NZ_QGGW01000002.1"/>
</dbReference>
<keyword evidence="3" id="KW-1185">Reference proteome</keyword>
<sequence length="306" mass="33607">MTHTNDTLLDRALDRIGHRLAAKLNAPGSGYKPFTPSDTETLCRVMRPGDVLLVEGGERVSTAIKYLTQSTWSHAAMFVGAHLPDPGPGGVRHQLVEVNLGYGCVSAPVSKYASHNTRICRAVGLSDEERRAVARFMIAKIGLKYDLRNVFDLARYFLPTPPVPVRWRRRMLALGSGDATRAICSSLIAQAFQSVRYPILPDVMRAEGSEAGRAEILHIRHHSLFAPRDFDLSPYFEIVKPHIAGGFDHRSLVWASATQDPRGEDGQNDGRRPGEDEPAEIPQASGQRVACEGGDEALLSEMRCKG</sequence>
<gene>
    <name evidence="2" type="ORF">C7455_102415</name>
</gene>
<dbReference type="InterPro" id="IPR038765">
    <property type="entry name" value="Papain-like_cys_pep_sf"/>
</dbReference>
<organism evidence="2 3">
    <name type="scientific">Roseicyclus mahoneyensis</name>
    <dbReference type="NCBI Taxonomy" id="164332"/>
    <lineage>
        <taxon>Bacteria</taxon>
        <taxon>Pseudomonadati</taxon>
        <taxon>Pseudomonadota</taxon>
        <taxon>Alphaproteobacteria</taxon>
        <taxon>Rhodobacterales</taxon>
        <taxon>Roseobacteraceae</taxon>
        <taxon>Roseicyclus</taxon>
    </lineage>
</organism>
<evidence type="ECO:0000313" key="2">
    <source>
        <dbReference type="EMBL" id="PWK61723.1"/>
    </source>
</evidence>
<evidence type="ECO:0000256" key="1">
    <source>
        <dbReference type="SAM" id="MobiDB-lite"/>
    </source>
</evidence>
<dbReference type="EMBL" id="QGGW01000002">
    <property type="protein sequence ID" value="PWK61723.1"/>
    <property type="molecule type" value="Genomic_DNA"/>
</dbReference>
<evidence type="ECO:0000313" key="3">
    <source>
        <dbReference type="Proteomes" id="UP000245708"/>
    </source>
</evidence>
<dbReference type="SUPFAM" id="SSF54001">
    <property type="entry name" value="Cysteine proteinases"/>
    <property type="match status" value="1"/>
</dbReference>
<protein>
    <submittedName>
        <fullName evidence="2">Permuted papain-like amidase YaeF/Yiix C92 family enzyme</fullName>
    </submittedName>
</protein>
<dbReference type="AlphaFoldDB" id="A0A316GLE7"/>
<proteinExistence type="predicted"/>
<reference evidence="2 3" key="1">
    <citation type="submission" date="2018-05" db="EMBL/GenBank/DDBJ databases">
        <title>Genomic Encyclopedia of Type Strains, Phase IV (KMG-IV): sequencing the most valuable type-strain genomes for metagenomic binning, comparative biology and taxonomic classification.</title>
        <authorList>
            <person name="Goeker M."/>
        </authorList>
    </citation>
    <scope>NUCLEOTIDE SEQUENCE [LARGE SCALE GENOMIC DNA]</scope>
    <source>
        <strain evidence="2 3">DSM 16097</strain>
    </source>
</reference>
<name>A0A316GLE7_9RHOB</name>
<accession>A0A316GLE7</accession>
<feature type="region of interest" description="Disordered" evidence="1">
    <location>
        <begin position="258"/>
        <end position="291"/>
    </location>
</feature>
<dbReference type="Proteomes" id="UP000245708">
    <property type="component" value="Unassembled WGS sequence"/>
</dbReference>
<comment type="caution">
    <text evidence="2">The sequence shown here is derived from an EMBL/GenBank/DDBJ whole genome shotgun (WGS) entry which is preliminary data.</text>
</comment>
<dbReference type="OrthoDB" id="1550427at2"/>
<feature type="compositionally biased region" description="Basic and acidic residues" evidence="1">
    <location>
        <begin position="261"/>
        <end position="275"/>
    </location>
</feature>